<reference evidence="1 2" key="1">
    <citation type="submission" date="2020-08" db="EMBL/GenBank/DDBJ databases">
        <title>Complete Genome Sequence of Effusibacillus dendaii Strain skT53, Isolated from Farmland soil.</title>
        <authorList>
            <person name="Konishi T."/>
            <person name="Kawasaki H."/>
        </authorList>
    </citation>
    <scope>NUCLEOTIDE SEQUENCE [LARGE SCALE GENOMIC DNA]</scope>
    <source>
        <strain evidence="2">skT53</strain>
    </source>
</reference>
<sequence>MMLALTGLIIDTGVLAYRYSMLCGAVDAAAWAALDSYDREIWKAKRKVQLNPEEAAWLARQYLQKNMPGAALTNIQVVDNRQVSVTGKYESPTLFMKSFGVRSVRLQAGAAAKLTESQ</sequence>
<dbReference type="EMBL" id="AP023366">
    <property type="protein sequence ID" value="BCJ86615.1"/>
    <property type="molecule type" value="Genomic_DNA"/>
</dbReference>
<proteinExistence type="predicted"/>
<evidence type="ECO:0000313" key="2">
    <source>
        <dbReference type="Proteomes" id="UP000593802"/>
    </source>
</evidence>
<dbReference type="KEGG" id="eff:skT53_16000"/>
<protein>
    <submittedName>
        <fullName evidence="1">Uncharacterized protein</fullName>
    </submittedName>
</protein>
<dbReference type="Proteomes" id="UP000593802">
    <property type="component" value="Chromosome"/>
</dbReference>
<organism evidence="1 2">
    <name type="scientific">Effusibacillus dendaii</name>
    <dbReference type="NCBI Taxonomy" id="2743772"/>
    <lineage>
        <taxon>Bacteria</taxon>
        <taxon>Bacillati</taxon>
        <taxon>Bacillota</taxon>
        <taxon>Bacilli</taxon>
        <taxon>Bacillales</taxon>
        <taxon>Alicyclobacillaceae</taxon>
        <taxon>Effusibacillus</taxon>
    </lineage>
</organism>
<name>A0A7I8D960_9BACL</name>
<keyword evidence="2" id="KW-1185">Reference proteome</keyword>
<accession>A0A7I8D960</accession>
<dbReference type="AlphaFoldDB" id="A0A7I8D960"/>
<evidence type="ECO:0000313" key="1">
    <source>
        <dbReference type="EMBL" id="BCJ86615.1"/>
    </source>
</evidence>
<dbReference type="RefSeq" id="WP_200760602.1">
    <property type="nucleotide sequence ID" value="NZ_AP023366.1"/>
</dbReference>
<gene>
    <name evidence="1" type="ORF">skT53_16000</name>
</gene>